<feature type="domain" description="ABC transmembrane type-1" evidence="8">
    <location>
        <begin position="95"/>
        <end position="304"/>
    </location>
</feature>
<evidence type="ECO:0000256" key="2">
    <source>
        <dbReference type="ARBA" id="ARBA00022448"/>
    </source>
</evidence>
<keyword evidence="5 7" id="KW-1133">Transmembrane helix</keyword>
<feature type="transmembrane region" description="Helical" evidence="7">
    <location>
        <begin position="132"/>
        <end position="157"/>
    </location>
</feature>
<gene>
    <name evidence="9" type="ORF">ABFB10_02590</name>
</gene>
<dbReference type="AlphaFoldDB" id="A0AAW9SMN2"/>
<evidence type="ECO:0000256" key="5">
    <source>
        <dbReference type="ARBA" id="ARBA00022989"/>
    </source>
</evidence>
<dbReference type="RefSeq" id="WP_347165252.1">
    <property type="nucleotide sequence ID" value="NZ_JBDNCH010000002.1"/>
</dbReference>
<dbReference type="InterPro" id="IPR035906">
    <property type="entry name" value="MetI-like_sf"/>
</dbReference>
<feature type="transmembrane region" description="Helical" evidence="7">
    <location>
        <begin position="97"/>
        <end position="120"/>
    </location>
</feature>
<keyword evidence="4 7" id="KW-0812">Transmembrane</keyword>
<keyword evidence="3" id="KW-1003">Cell membrane</keyword>
<dbReference type="InterPro" id="IPR045621">
    <property type="entry name" value="BPD_transp_1_N"/>
</dbReference>
<evidence type="ECO:0000256" key="3">
    <source>
        <dbReference type="ARBA" id="ARBA00022475"/>
    </source>
</evidence>
<sequence>MTRFVLSRLVSAIPTLFLVSLAVFTLIRLIPGDPVSLMLGDNVDDAAYAAMSQELGLDRPIAVQFLMWLQGAFQGDLGRSITTGEAVLPLVLQRFAITAQLVLVAVGLATVLAVPLGMLAAWRQNSAFDLGVVVGATALMSIPTFWMGLMLLLLFGLNLGWLPVLGYVSPFEDFGAGVLYLVMPVAVLVLHECGILVRMSRASTLDVLRLDYVTHARAKGLTEGQVLRRHVFRNAFGPTSTLLGLILGNLLGGVAVVETVFTIPGLGRLIVESIYGRDYPVLQGCLLFVAVTYVVVNLIVDLCYPLFDPRVKTT</sequence>
<evidence type="ECO:0000256" key="4">
    <source>
        <dbReference type="ARBA" id="ARBA00022692"/>
    </source>
</evidence>
<dbReference type="CDD" id="cd06261">
    <property type="entry name" value="TM_PBP2"/>
    <property type="match status" value="1"/>
</dbReference>
<dbReference type="PROSITE" id="PS50928">
    <property type="entry name" value="ABC_TM1"/>
    <property type="match status" value="1"/>
</dbReference>
<evidence type="ECO:0000256" key="6">
    <source>
        <dbReference type="ARBA" id="ARBA00023136"/>
    </source>
</evidence>
<feature type="transmembrane region" description="Helical" evidence="7">
    <location>
        <begin position="177"/>
        <end position="197"/>
    </location>
</feature>
<accession>A0AAW9SMN2</accession>
<organism evidence="9 10">
    <name type="scientific">Ponticoccus litoralis</name>
    <dbReference type="NCBI Taxonomy" id="422297"/>
    <lineage>
        <taxon>Bacteria</taxon>
        <taxon>Pseudomonadati</taxon>
        <taxon>Pseudomonadota</taxon>
        <taxon>Alphaproteobacteria</taxon>
        <taxon>Rhodobacterales</taxon>
        <taxon>Roseobacteraceae</taxon>
        <taxon>Ponticoccus</taxon>
    </lineage>
</organism>
<dbReference type="Pfam" id="PF19300">
    <property type="entry name" value="BPD_transp_1_N"/>
    <property type="match status" value="1"/>
</dbReference>
<evidence type="ECO:0000256" key="1">
    <source>
        <dbReference type="ARBA" id="ARBA00004651"/>
    </source>
</evidence>
<dbReference type="Pfam" id="PF00528">
    <property type="entry name" value="BPD_transp_1"/>
    <property type="match status" value="1"/>
</dbReference>
<dbReference type="GO" id="GO:0055085">
    <property type="term" value="P:transmembrane transport"/>
    <property type="evidence" value="ECO:0007669"/>
    <property type="project" value="InterPro"/>
</dbReference>
<comment type="subcellular location">
    <subcellularLocation>
        <location evidence="1 7">Cell membrane</location>
        <topology evidence="1 7">Multi-pass membrane protein</topology>
    </subcellularLocation>
</comment>
<name>A0AAW9SMN2_9RHOB</name>
<evidence type="ECO:0000259" key="8">
    <source>
        <dbReference type="PROSITE" id="PS50928"/>
    </source>
</evidence>
<feature type="transmembrane region" description="Helical" evidence="7">
    <location>
        <begin position="281"/>
        <end position="307"/>
    </location>
</feature>
<keyword evidence="6 7" id="KW-0472">Membrane</keyword>
<dbReference type="InterPro" id="IPR000515">
    <property type="entry name" value="MetI-like"/>
</dbReference>
<feature type="transmembrane region" description="Helical" evidence="7">
    <location>
        <begin position="12"/>
        <end position="30"/>
    </location>
</feature>
<proteinExistence type="inferred from homology"/>
<reference evidence="9 10" key="1">
    <citation type="submission" date="2024-05" db="EMBL/GenBank/DDBJ databases">
        <title>Genome sequence of Ponticoccus litoralis KCCM 90028.</title>
        <authorList>
            <person name="Kim J.M."/>
            <person name="Lee J.K."/>
            <person name="Choi B.J."/>
            <person name="Bayburt H."/>
            <person name="Baek J.H."/>
            <person name="Jeon C.O."/>
        </authorList>
    </citation>
    <scope>NUCLEOTIDE SEQUENCE [LARGE SCALE GENOMIC DNA]</scope>
    <source>
        <strain evidence="9 10">KCCM 90028</strain>
    </source>
</reference>
<dbReference type="SUPFAM" id="SSF161098">
    <property type="entry name" value="MetI-like"/>
    <property type="match status" value="1"/>
</dbReference>
<evidence type="ECO:0000256" key="7">
    <source>
        <dbReference type="RuleBase" id="RU363032"/>
    </source>
</evidence>
<dbReference type="PANTHER" id="PTHR43163:SF6">
    <property type="entry name" value="DIPEPTIDE TRANSPORT SYSTEM PERMEASE PROTEIN DPPB-RELATED"/>
    <property type="match status" value="1"/>
</dbReference>
<evidence type="ECO:0000313" key="10">
    <source>
        <dbReference type="Proteomes" id="UP001428774"/>
    </source>
</evidence>
<dbReference type="Proteomes" id="UP001428774">
    <property type="component" value="Unassembled WGS sequence"/>
</dbReference>
<dbReference type="Gene3D" id="1.10.3720.10">
    <property type="entry name" value="MetI-like"/>
    <property type="match status" value="1"/>
</dbReference>
<dbReference type="EMBL" id="JBDNCH010000002">
    <property type="protein sequence ID" value="MEN9060090.1"/>
    <property type="molecule type" value="Genomic_DNA"/>
</dbReference>
<protein>
    <submittedName>
        <fullName evidence="9">ABC transporter permease</fullName>
    </submittedName>
</protein>
<evidence type="ECO:0000313" key="9">
    <source>
        <dbReference type="EMBL" id="MEN9060090.1"/>
    </source>
</evidence>
<keyword evidence="10" id="KW-1185">Reference proteome</keyword>
<keyword evidence="2 7" id="KW-0813">Transport</keyword>
<dbReference type="PANTHER" id="PTHR43163">
    <property type="entry name" value="DIPEPTIDE TRANSPORT SYSTEM PERMEASE PROTEIN DPPB-RELATED"/>
    <property type="match status" value="1"/>
</dbReference>
<comment type="caution">
    <text evidence="9">The sequence shown here is derived from an EMBL/GenBank/DDBJ whole genome shotgun (WGS) entry which is preliminary data.</text>
</comment>
<feature type="transmembrane region" description="Helical" evidence="7">
    <location>
        <begin position="242"/>
        <end position="261"/>
    </location>
</feature>
<comment type="similarity">
    <text evidence="7">Belongs to the binding-protein-dependent transport system permease family.</text>
</comment>
<dbReference type="GO" id="GO:0005886">
    <property type="term" value="C:plasma membrane"/>
    <property type="evidence" value="ECO:0007669"/>
    <property type="project" value="UniProtKB-SubCell"/>
</dbReference>